<dbReference type="RefSeq" id="WP_188596761.1">
    <property type="nucleotide sequence ID" value="NZ_BMNL01000003.1"/>
</dbReference>
<sequence>MQLPEPMDIKEDISKRIRLCGDDDVCIKMAVWFGNRLPAYLWSHLKDQLTGKGVSWQGMLSVFSNHVQNAARWAMGQAAWEDFIDGILKEIDTRYRTRSIMDYIK</sequence>
<dbReference type="Proteomes" id="UP000610960">
    <property type="component" value="Unassembled WGS sequence"/>
</dbReference>
<reference evidence="1" key="1">
    <citation type="journal article" date="2014" name="Int. J. Syst. Evol. Microbiol.">
        <title>Complete genome sequence of Corynebacterium casei LMG S-19264T (=DSM 44701T), isolated from a smear-ripened cheese.</title>
        <authorList>
            <consortium name="US DOE Joint Genome Institute (JGI-PGF)"/>
            <person name="Walter F."/>
            <person name="Albersmeier A."/>
            <person name="Kalinowski J."/>
            <person name="Ruckert C."/>
        </authorList>
    </citation>
    <scope>NUCLEOTIDE SEQUENCE</scope>
    <source>
        <strain evidence="1">JCM 10088</strain>
    </source>
</reference>
<organism evidence="1 2">
    <name type="scientific">Thermocladium modestius</name>
    <dbReference type="NCBI Taxonomy" id="62609"/>
    <lineage>
        <taxon>Archaea</taxon>
        <taxon>Thermoproteota</taxon>
        <taxon>Thermoprotei</taxon>
        <taxon>Thermoproteales</taxon>
        <taxon>Thermoproteaceae</taxon>
        <taxon>Thermocladium</taxon>
    </lineage>
</organism>
<keyword evidence="2" id="KW-1185">Reference proteome</keyword>
<reference evidence="1" key="2">
    <citation type="submission" date="2020-09" db="EMBL/GenBank/DDBJ databases">
        <authorList>
            <person name="Sun Q."/>
            <person name="Ohkuma M."/>
        </authorList>
    </citation>
    <scope>NUCLEOTIDE SEQUENCE</scope>
    <source>
        <strain evidence="1">JCM 10088</strain>
    </source>
</reference>
<accession>A0A830GZU1</accession>
<dbReference type="AlphaFoldDB" id="A0A830GZU1"/>
<comment type="caution">
    <text evidence="1">The sequence shown here is derived from an EMBL/GenBank/DDBJ whole genome shotgun (WGS) entry which is preliminary data.</text>
</comment>
<proteinExistence type="predicted"/>
<evidence type="ECO:0000313" key="1">
    <source>
        <dbReference type="EMBL" id="GGP21751.1"/>
    </source>
</evidence>
<protein>
    <submittedName>
        <fullName evidence="1">Uncharacterized protein</fullName>
    </submittedName>
</protein>
<name>A0A830GZU1_9CREN</name>
<gene>
    <name evidence="1" type="ORF">GCM10007981_14830</name>
</gene>
<dbReference type="EMBL" id="BMNL01000003">
    <property type="protein sequence ID" value="GGP21751.1"/>
    <property type="molecule type" value="Genomic_DNA"/>
</dbReference>
<dbReference type="OrthoDB" id="101774at2157"/>
<evidence type="ECO:0000313" key="2">
    <source>
        <dbReference type="Proteomes" id="UP000610960"/>
    </source>
</evidence>